<organism evidence="1 2">
    <name type="scientific">Mucilaginibacter glaciei</name>
    <dbReference type="NCBI Taxonomy" id="2772109"/>
    <lineage>
        <taxon>Bacteria</taxon>
        <taxon>Pseudomonadati</taxon>
        <taxon>Bacteroidota</taxon>
        <taxon>Sphingobacteriia</taxon>
        <taxon>Sphingobacteriales</taxon>
        <taxon>Sphingobacteriaceae</taxon>
        <taxon>Mucilaginibacter</taxon>
    </lineage>
</organism>
<comment type="caution">
    <text evidence="1">The sequence shown here is derived from an EMBL/GenBank/DDBJ whole genome shotgun (WGS) entry which is preliminary data.</text>
</comment>
<dbReference type="Pfam" id="PF07377">
    <property type="entry name" value="DUF1493"/>
    <property type="match status" value="1"/>
</dbReference>
<protein>
    <submittedName>
        <fullName evidence="1">DUF1493 family protein</fullName>
    </submittedName>
</protein>
<evidence type="ECO:0000313" key="2">
    <source>
        <dbReference type="Proteomes" id="UP000619078"/>
    </source>
</evidence>
<reference evidence="1" key="1">
    <citation type="submission" date="2020-09" db="EMBL/GenBank/DDBJ databases">
        <title>Novel species of Mucilaginibacter isolated from a glacier on the Tibetan Plateau.</title>
        <authorList>
            <person name="Liu Q."/>
            <person name="Xin Y.-H."/>
        </authorList>
    </citation>
    <scope>NUCLEOTIDE SEQUENCE</scope>
    <source>
        <strain evidence="1">ZB1P21</strain>
    </source>
</reference>
<proteinExistence type="predicted"/>
<dbReference type="EMBL" id="JACWMX010000006">
    <property type="protein sequence ID" value="MBD1394487.1"/>
    <property type="molecule type" value="Genomic_DNA"/>
</dbReference>
<evidence type="ECO:0000313" key="1">
    <source>
        <dbReference type="EMBL" id="MBD1394487.1"/>
    </source>
</evidence>
<dbReference type="AlphaFoldDB" id="A0A926NT18"/>
<dbReference type="InterPro" id="IPR010862">
    <property type="entry name" value="DUF1493"/>
</dbReference>
<accession>A0A926NT18</accession>
<gene>
    <name evidence="1" type="ORF">IDJ76_15360</name>
</gene>
<name>A0A926NT18_9SPHI</name>
<dbReference type="RefSeq" id="WP_191164230.1">
    <property type="nucleotide sequence ID" value="NZ_JACWMX010000006.1"/>
</dbReference>
<keyword evidence="2" id="KW-1185">Reference proteome</keyword>
<dbReference type="Proteomes" id="UP000619078">
    <property type="component" value="Unassembled WGS sequence"/>
</dbReference>
<sequence>MDQLDPRLKTFIIDYCSKYKVHGINPNELHTNTSIDLDLDIVAIEIDLFLAEFAEQFNIDSSKFSWYRYGYPKGSARVRIIKMLFNYDRKWVKVLAGCCYKPKFKAQVLQEALQTGKLV</sequence>